<evidence type="ECO:0000259" key="6">
    <source>
        <dbReference type="PROSITE" id="PS51935"/>
    </source>
</evidence>
<gene>
    <name evidence="7" type="ORF">SAMN05216387_10767</name>
</gene>
<keyword evidence="7" id="KW-0449">Lipoprotein</keyword>
<dbReference type="EMBL" id="FOBH01000007">
    <property type="protein sequence ID" value="SEL24494.1"/>
    <property type="molecule type" value="Genomic_DNA"/>
</dbReference>
<evidence type="ECO:0000256" key="2">
    <source>
        <dbReference type="ARBA" id="ARBA00022670"/>
    </source>
</evidence>
<organism evidence="7 8">
    <name type="scientific">Nitrosovibrio tenuis</name>
    <dbReference type="NCBI Taxonomy" id="1233"/>
    <lineage>
        <taxon>Bacteria</taxon>
        <taxon>Pseudomonadati</taxon>
        <taxon>Pseudomonadota</taxon>
        <taxon>Betaproteobacteria</taxon>
        <taxon>Nitrosomonadales</taxon>
        <taxon>Nitrosomonadaceae</taxon>
        <taxon>Nitrosovibrio</taxon>
    </lineage>
</organism>
<evidence type="ECO:0000256" key="4">
    <source>
        <dbReference type="ARBA" id="ARBA00022801"/>
    </source>
</evidence>
<comment type="similarity">
    <text evidence="1">Belongs to the peptidase C40 family.</text>
</comment>
<dbReference type="STRING" id="1233.SAMN05216387_10767"/>
<evidence type="ECO:0000256" key="1">
    <source>
        <dbReference type="ARBA" id="ARBA00007074"/>
    </source>
</evidence>
<dbReference type="PANTHER" id="PTHR47360">
    <property type="entry name" value="MUREIN DD-ENDOPEPTIDASE MEPS/MUREIN LD-CARBOXYPEPTIDASE"/>
    <property type="match status" value="1"/>
</dbReference>
<dbReference type="OrthoDB" id="9807055at2"/>
<dbReference type="GO" id="GO:0008234">
    <property type="term" value="F:cysteine-type peptidase activity"/>
    <property type="evidence" value="ECO:0007669"/>
    <property type="project" value="UniProtKB-KW"/>
</dbReference>
<dbReference type="PROSITE" id="PS51257">
    <property type="entry name" value="PROKAR_LIPOPROTEIN"/>
    <property type="match status" value="1"/>
</dbReference>
<dbReference type="PANTHER" id="PTHR47360:SF1">
    <property type="entry name" value="ENDOPEPTIDASE NLPC-RELATED"/>
    <property type="match status" value="1"/>
</dbReference>
<evidence type="ECO:0000313" key="8">
    <source>
        <dbReference type="Proteomes" id="UP000198620"/>
    </source>
</evidence>
<sequence length="176" mass="19420">MKNNLWVAGIVAIATLMGCTSTPDRGAARSGYTTGSAPRVGVDLGGNLDLSDSDSVKSALYAQYDEWRGTRYQLRGLSKNGIDCSGFVHMTFKSKLGVTLPRSSDLQAELGIDVDKDQLQAGDLVFFKTGKTLRHVGMYLEDGRFLHASTKQGVIISRLNDSYWKYAYWKAKRLEI</sequence>
<reference evidence="7 8" key="1">
    <citation type="submission" date="2016-10" db="EMBL/GenBank/DDBJ databases">
        <authorList>
            <person name="de Groot N.N."/>
        </authorList>
    </citation>
    <scope>NUCLEOTIDE SEQUENCE [LARGE SCALE GENOMIC DNA]</scope>
    <source>
        <strain evidence="7 8">Nv1</strain>
    </source>
</reference>
<dbReference type="Pfam" id="PF00877">
    <property type="entry name" value="NLPC_P60"/>
    <property type="match status" value="1"/>
</dbReference>
<keyword evidence="3" id="KW-0732">Signal</keyword>
<dbReference type="GO" id="GO:0006508">
    <property type="term" value="P:proteolysis"/>
    <property type="evidence" value="ECO:0007669"/>
    <property type="project" value="UniProtKB-KW"/>
</dbReference>
<dbReference type="PROSITE" id="PS51935">
    <property type="entry name" value="NLPC_P60"/>
    <property type="match status" value="1"/>
</dbReference>
<protein>
    <submittedName>
        <fullName evidence="7">Lipoprotein Spr/probable lipoprotein NlpC</fullName>
    </submittedName>
</protein>
<keyword evidence="4" id="KW-0378">Hydrolase</keyword>
<dbReference type="SUPFAM" id="SSF54001">
    <property type="entry name" value="Cysteine proteinases"/>
    <property type="match status" value="1"/>
</dbReference>
<keyword evidence="8" id="KW-1185">Reference proteome</keyword>
<dbReference type="RefSeq" id="WP_090828857.1">
    <property type="nucleotide sequence ID" value="NZ_FOBH01000007.1"/>
</dbReference>
<evidence type="ECO:0000256" key="5">
    <source>
        <dbReference type="ARBA" id="ARBA00022807"/>
    </source>
</evidence>
<evidence type="ECO:0000256" key="3">
    <source>
        <dbReference type="ARBA" id="ARBA00022729"/>
    </source>
</evidence>
<dbReference type="InterPro" id="IPR052062">
    <property type="entry name" value="Murein_DD/LD_carboxypeptidase"/>
</dbReference>
<dbReference type="InterPro" id="IPR000064">
    <property type="entry name" value="NLP_P60_dom"/>
</dbReference>
<dbReference type="AlphaFoldDB" id="A0A1H7NM95"/>
<name>A0A1H7NM95_9PROT</name>
<keyword evidence="2" id="KW-0645">Protease</keyword>
<accession>A0A1H7NM95</accession>
<dbReference type="Proteomes" id="UP000198620">
    <property type="component" value="Unassembled WGS sequence"/>
</dbReference>
<feature type="domain" description="NlpC/P60" evidence="6">
    <location>
        <begin position="54"/>
        <end position="175"/>
    </location>
</feature>
<dbReference type="InterPro" id="IPR038765">
    <property type="entry name" value="Papain-like_cys_pep_sf"/>
</dbReference>
<evidence type="ECO:0000313" key="7">
    <source>
        <dbReference type="EMBL" id="SEL24494.1"/>
    </source>
</evidence>
<keyword evidence="5" id="KW-0788">Thiol protease</keyword>
<dbReference type="Gene3D" id="3.90.1720.10">
    <property type="entry name" value="endopeptidase domain like (from Nostoc punctiforme)"/>
    <property type="match status" value="1"/>
</dbReference>
<proteinExistence type="inferred from homology"/>